<comment type="similarity">
    <text evidence="1 7 8">Belongs to the universal ribosomal protein uS4 family.</text>
</comment>
<keyword evidence="2 7" id="KW-0699">rRNA-binding</keyword>
<evidence type="ECO:0000256" key="3">
    <source>
        <dbReference type="ARBA" id="ARBA00022884"/>
    </source>
</evidence>
<dbReference type="InterPro" id="IPR018079">
    <property type="entry name" value="Ribosomal_uS4_CS"/>
</dbReference>
<dbReference type="InterPro" id="IPR005709">
    <property type="entry name" value="Ribosomal_uS4_bac-type"/>
</dbReference>
<dbReference type="PANTHER" id="PTHR11831">
    <property type="entry name" value="30S 40S RIBOSOMAL PROTEIN"/>
    <property type="match status" value="1"/>
</dbReference>
<evidence type="ECO:0000256" key="6">
    <source>
        <dbReference type="ARBA" id="ARBA00035254"/>
    </source>
</evidence>
<dbReference type="InterPro" id="IPR022801">
    <property type="entry name" value="Ribosomal_uS4"/>
</dbReference>
<dbReference type="NCBIfam" id="NF003717">
    <property type="entry name" value="PRK05327.1"/>
    <property type="match status" value="1"/>
</dbReference>
<dbReference type="Gene3D" id="1.10.1050.10">
    <property type="entry name" value="Ribosomal Protein S4 Delta 41, Chain A, domain 1"/>
    <property type="match status" value="1"/>
</dbReference>
<evidence type="ECO:0000256" key="7">
    <source>
        <dbReference type="HAMAP-Rule" id="MF_01306"/>
    </source>
</evidence>
<dbReference type="SUPFAM" id="SSF55174">
    <property type="entry name" value="Alpha-L RNA-binding motif"/>
    <property type="match status" value="1"/>
</dbReference>
<dbReference type="InterPro" id="IPR036986">
    <property type="entry name" value="S4_RNA-bd_sf"/>
</dbReference>
<evidence type="ECO:0000313" key="13">
    <source>
        <dbReference type="Proteomes" id="UP001431634"/>
    </source>
</evidence>
<proteinExistence type="inferred from homology"/>
<dbReference type="PANTHER" id="PTHR11831:SF4">
    <property type="entry name" value="SMALL RIBOSOMAL SUBUNIT PROTEIN US4M"/>
    <property type="match status" value="1"/>
</dbReference>
<dbReference type="Gene3D" id="3.10.290.10">
    <property type="entry name" value="RNA-binding S4 domain"/>
    <property type="match status" value="1"/>
</dbReference>
<dbReference type="InterPro" id="IPR001912">
    <property type="entry name" value="Ribosomal_uS4_N"/>
</dbReference>
<dbReference type="Pfam" id="PF00163">
    <property type="entry name" value="Ribosomal_S4"/>
    <property type="match status" value="1"/>
</dbReference>
<comment type="caution">
    <text evidence="12">The sequence shown here is derived from an EMBL/GenBank/DDBJ whole genome shotgun (WGS) entry which is preliminary data.</text>
</comment>
<dbReference type="SMART" id="SM00363">
    <property type="entry name" value="S4"/>
    <property type="match status" value="1"/>
</dbReference>
<dbReference type="PROSITE" id="PS50889">
    <property type="entry name" value="S4"/>
    <property type="match status" value="1"/>
</dbReference>
<feature type="region of interest" description="Disordered" evidence="9">
    <location>
        <begin position="26"/>
        <end position="48"/>
    </location>
</feature>
<evidence type="ECO:0000256" key="5">
    <source>
        <dbReference type="ARBA" id="ARBA00023274"/>
    </source>
</evidence>
<keyword evidence="4 7" id="KW-0689">Ribosomal protein</keyword>
<evidence type="ECO:0000259" key="10">
    <source>
        <dbReference type="SMART" id="SM00363"/>
    </source>
</evidence>
<organism evidence="12 13">
    <name type="scientific">Commensalibacter oyaizuii</name>
    <dbReference type="NCBI Taxonomy" id="3043873"/>
    <lineage>
        <taxon>Bacteria</taxon>
        <taxon>Pseudomonadati</taxon>
        <taxon>Pseudomonadota</taxon>
        <taxon>Alphaproteobacteria</taxon>
        <taxon>Acetobacterales</taxon>
        <taxon>Acetobacteraceae</taxon>
    </lineage>
</organism>
<dbReference type="CDD" id="cd00165">
    <property type="entry name" value="S4"/>
    <property type="match status" value="1"/>
</dbReference>
<comment type="function">
    <text evidence="7">With S5 and S12 plays an important role in translational accuracy.</text>
</comment>
<evidence type="ECO:0000256" key="8">
    <source>
        <dbReference type="RuleBase" id="RU003699"/>
    </source>
</evidence>
<keyword evidence="13" id="KW-1185">Reference proteome</keyword>
<comment type="function">
    <text evidence="7">One of the primary rRNA binding proteins, it binds directly to 16S rRNA where it nucleates assembly of the body of the 30S subunit.</text>
</comment>
<reference evidence="12" key="1">
    <citation type="submission" date="2023-05" db="EMBL/GenBank/DDBJ databases">
        <title>Whole genome sequence of Commensalibacter sp.</title>
        <authorList>
            <person name="Charoenyingcharoen P."/>
            <person name="Yukphan P."/>
        </authorList>
    </citation>
    <scope>NUCLEOTIDE SEQUENCE</scope>
    <source>
        <strain evidence="12">TBRC 16381</strain>
    </source>
</reference>
<dbReference type="SMART" id="SM01390">
    <property type="entry name" value="Ribosomal_S4"/>
    <property type="match status" value="1"/>
</dbReference>
<feature type="domain" description="RNA-binding S4" evidence="10">
    <location>
        <begin position="94"/>
        <end position="158"/>
    </location>
</feature>
<keyword evidence="5 7" id="KW-0687">Ribonucleoprotein</keyword>
<dbReference type="HAMAP" id="MF_01306_B">
    <property type="entry name" value="Ribosomal_uS4_B"/>
    <property type="match status" value="1"/>
</dbReference>
<accession>A0ABT6PZD8</accession>
<gene>
    <name evidence="7 12" type="primary">rpsD</name>
    <name evidence="12" type="ORF">QJV27_02265</name>
</gene>
<evidence type="ECO:0000256" key="1">
    <source>
        <dbReference type="ARBA" id="ARBA00007465"/>
    </source>
</evidence>
<comment type="subunit">
    <text evidence="7">Part of the 30S ribosomal subunit. Contacts protein S5. The interaction surface between S4 and S5 is involved in control of translational fidelity.</text>
</comment>
<dbReference type="InterPro" id="IPR002942">
    <property type="entry name" value="S4_RNA-bd"/>
</dbReference>
<evidence type="ECO:0000259" key="11">
    <source>
        <dbReference type="SMART" id="SM01390"/>
    </source>
</evidence>
<dbReference type="PROSITE" id="PS00632">
    <property type="entry name" value="RIBOSOMAL_S4"/>
    <property type="match status" value="1"/>
</dbReference>
<evidence type="ECO:0000256" key="4">
    <source>
        <dbReference type="ARBA" id="ARBA00022980"/>
    </source>
</evidence>
<dbReference type="Pfam" id="PF01479">
    <property type="entry name" value="S4"/>
    <property type="match status" value="1"/>
</dbReference>
<protein>
    <recommendedName>
        <fullName evidence="6 7">Small ribosomal subunit protein uS4</fullName>
    </recommendedName>
</protein>
<name>A0ABT6PZD8_9PROT</name>
<dbReference type="GO" id="GO:0005840">
    <property type="term" value="C:ribosome"/>
    <property type="evidence" value="ECO:0007669"/>
    <property type="project" value="UniProtKB-KW"/>
</dbReference>
<evidence type="ECO:0000313" key="12">
    <source>
        <dbReference type="EMBL" id="MDI2090216.1"/>
    </source>
</evidence>
<evidence type="ECO:0000256" key="9">
    <source>
        <dbReference type="SAM" id="MobiDB-lite"/>
    </source>
</evidence>
<dbReference type="RefSeq" id="WP_281447367.1">
    <property type="nucleotide sequence ID" value="NZ_JASBAO010000001.1"/>
</dbReference>
<dbReference type="EMBL" id="JASBAO010000001">
    <property type="protein sequence ID" value="MDI2090216.1"/>
    <property type="molecule type" value="Genomic_DNA"/>
</dbReference>
<feature type="domain" description="Small ribosomal subunit protein uS4 N-terminal" evidence="11">
    <location>
        <begin position="3"/>
        <end position="93"/>
    </location>
</feature>
<dbReference type="NCBIfam" id="TIGR01017">
    <property type="entry name" value="rpsD_bact"/>
    <property type="match status" value="1"/>
</dbReference>
<evidence type="ECO:0000256" key="2">
    <source>
        <dbReference type="ARBA" id="ARBA00022730"/>
    </source>
</evidence>
<keyword evidence="3 7" id="KW-0694">RNA-binding</keyword>
<dbReference type="Proteomes" id="UP001431634">
    <property type="component" value="Unassembled WGS sequence"/>
</dbReference>
<sequence>MSKRLQSKYKINRRLGVNLWGRAKSPVNKREYGPGQHGQRRRSKPSDYSVQLMAKQKLKGYYGNISEKQFRRYYAEASRRKGDTSENLIDLLERRLDAVVYRLKFAATPFAARQFINHGHILVNGKKVNIPSYSLKDNDVVEVKEKSKQLSIVLDAVQSKERDIPEYLQVDHRQMKGSFVRTPKLNDVPYPVTMEPNLVIEFYSR</sequence>